<sequence>MSPSTIHGTRFIHHVRECLCGGGMTTVAQLVPILKDGWWNTDKCRLLKFDANGTYVKHKVKGGVAAVEEFWK</sequence>
<gene>
    <name evidence="1" type="ORF">TCAL_16170</name>
</gene>
<dbReference type="AlphaFoldDB" id="A0A553P3R1"/>
<accession>A0A553P3R1</accession>
<dbReference type="Proteomes" id="UP000318571">
    <property type="component" value="Chromosome 7"/>
</dbReference>
<proteinExistence type="predicted"/>
<name>A0A553P3R1_TIGCA</name>
<keyword evidence="2" id="KW-1185">Reference proteome</keyword>
<evidence type="ECO:0000313" key="2">
    <source>
        <dbReference type="Proteomes" id="UP000318571"/>
    </source>
</evidence>
<organism evidence="1 2">
    <name type="scientific">Tigriopus californicus</name>
    <name type="common">Marine copepod</name>
    <dbReference type="NCBI Taxonomy" id="6832"/>
    <lineage>
        <taxon>Eukaryota</taxon>
        <taxon>Metazoa</taxon>
        <taxon>Ecdysozoa</taxon>
        <taxon>Arthropoda</taxon>
        <taxon>Crustacea</taxon>
        <taxon>Multicrustacea</taxon>
        <taxon>Hexanauplia</taxon>
        <taxon>Copepoda</taxon>
        <taxon>Harpacticoida</taxon>
        <taxon>Harpacticidae</taxon>
        <taxon>Tigriopus</taxon>
    </lineage>
</organism>
<evidence type="ECO:0000313" key="1">
    <source>
        <dbReference type="EMBL" id="TRY72290.1"/>
    </source>
</evidence>
<dbReference type="EMBL" id="VCGU01000008">
    <property type="protein sequence ID" value="TRY72290.1"/>
    <property type="molecule type" value="Genomic_DNA"/>
</dbReference>
<protein>
    <submittedName>
        <fullName evidence="1">Uncharacterized protein</fullName>
    </submittedName>
</protein>
<comment type="caution">
    <text evidence="1">The sequence shown here is derived from an EMBL/GenBank/DDBJ whole genome shotgun (WGS) entry which is preliminary data.</text>
</comment>
<reference evidence="1 2" key="1">
    <citation type="journal article" date="2018" name="Nat. Ecol. Evol.">
        <title>Genomic signatures of mitonuclear coevolution across populations of Tigriopus californicus.</title>
        <authorList>
            <person name="Barreto F.S."/>
            <person name="Watson E.T."/>
            <person name="Lima T.G."/>
            <person name="Willett C.S."/>
            <person name="Edmands S."/>
            <person name="Li W."/>
            <person name="Burton R.S."/>
        </authorList>
    </citation>
    <scope>NUCLEOTIDE SEQUENCE [LARGE SCALE GENOMIC DNA]</scope>
    <source>
        <strain evidence="1 2">San Diego</strain>
    </source>
</reference>